<dbReference type="KEGG" id="hbh:E4T21_16120"/>
<dbReference type="Proteomes" id="UP000324285">
    <property type="component" value="Chromosome"/>
</dbReference>
<name>A0A5C1NJU7_9GAMM</name>
<dbReference type="PROSITE" id="PS51668">
    <property type="entry name" value="TSAA_2"/>
    <property type="match status" value="1"/>
</dbReference>
<dbReference type="CDD" id="cd09281">
    <property type="entry name" value="UPF0066"/>
    <property type="match status" value="1"/>
</dbReference>
<dbReference type="InterPro" id="IPR040372">
    <property type="entry name" value="YaeB-like"/>
</dbReference>
<dbReference type="Gene3D" id="2.40.30.70">
    <property type="entry name" value="YaeB-like"/>
    <property type="match status" value="1"/>
</dbReference>
<dbReference type="InterPro" id="IPR041369">
    <property type="entry name" value="TrmO_C"/>
</dbReference>
<dbReference type="GO" id="GO:0032259">
    <property type="term" value="P:methylation"/>
    <property type="evidence" value="ECO:0007669"/>
    <property type="project" value="UniProtKB-KW"/>
</dbReference>
<protein>
    <submittedName>
        <fullName evidence="4">tRNA (N6-threonylcarbamoyladenosine(37)-N6)-methyltransferase TrmO</fullName>
    </submittedName>
</protein>
<evidence type="ECO:0000256" key="1">
    <source>
        <dbReference type="ARBA" id="ARBA00022691"/>
    </source>
</evidence>
<gene>
    <name evidence="4" type="primary">tsaA</name>
    <name evidence="4" type="ORF">E4T21_16120</name>
</gene>
<dbReference type="OrthoDB" id="9804309at2"/>
<evidence type="ECO:0000259" key="3">
    <source>
        <dbReference type="PROSITE" id="PS51668"/>
    </source>
</evidence>
<keyword evidence="1" id="KW-0949">S-adenosyl-L-methionine</keyword>
<organism evidence="4 5">
    <name type="scientific">Halomonas binhaiensis</name>
    <dbReference type="NCBI Taxonomy" id="2562282"/>
    <lineage>
        <taxon>Bacteria</taxon>
        <taxon>Pseudomonadati</taxon>
        <taxon>Pseudomonadota</taxon>
        <taxon>Gammaproteobacteria</taxon>
        <taxon>Oceanospirillales</taxon>
        <taxon>Halomonadaceae</taxon>
        <taxon>Halomonas</taxon>
    </lineage>
</organism>
<keyword evidence="5" id="KW-1185">Reference proteome</keyword>
<dbReference type="InterPro" id="IPR036414">
    <property type="entry name" value="YaeB_N_sf"/>
</dbReference>
<dbReference type="AlphaFoldDB" id="A0A5C1NJU7"/>
<feature type="domain" description="TsaA-like" evidence="3">
    <location>
        <begin position="12"/>
        <end position="152"/>
    </location>
</feature>
<dbReference type="Gene3D" id="3.30.2310.10">
    <property type="entry name" value="YaeB-like"/>
    <property type="match status" value="1"/>
</dbReference>
<dbReference type="PROSITE" id="PS01318">
    <property type="entry name" value="TSAA_1"/>
    <property type="match status" value="1"/>
</dbReference>
<dbReference type="SUPFAM" id="SSF118196">
    <property type="entry name" value="YaeB-like"/>
    <property type="match status" value="1"/>
</dbReference>
<evidence type="ECO:0000256" key="2">
    <source>
        <dbReference type="ARBA" id="ARBA00033753"/>
    </source>
</evidence>
<sequence>MDHSDPTDTFNLTAIGRIHSDFPDKFGIPRQPGLADEAIARLILAPPFNDPQAVRGLEGFSHLWLTFIFHLSPSSHWKPLVRPPRLGGNTRMGVFASRSTHRPNRLGLSLVELLDVDTHKGVTLTLRGADLVDGTPVVDIKPYLPWAESIPQARTGFAPEAPTLCPVAFSSAAETVLSVRADGDSLRRLIIQVLGQDPRPAYRGTEDEDERDYGVYLRDVNVRFRVSPLSAGSTFLVETIEPHAHAPASRRTMQE</sequence>
<dbReference type="NCBIfam" id="TIGR00104">
    <property type="entry name" value="tRNA_TsaA"/>
    <property type="match status" value="1"/>
</dbReference>
<dbReference type="InterPro" id="IPR023370">
    <property type="entry name" value="TrmO-like_N"/>
</dbReference>
<proteinExistence type="inferred from homology"/>
<dbReference type="Pfam" id="PF18389">
    <property type="entry name" value="TrmO_C"/>
    <property type="match status" value="1"/>
</dbReference>
<dbReference type="RefSeq" id="WP_149286025.1">
    <property type="nucleotide sequence ID" value="NZ_CP038437.2"/>
</dbReference>
<comment type="similarity">
    <text evidence="2">Belongs to the tRNA methyltransferase O family.</text>
</comment>
<dbReference type="PANTHER" id="PTHR12818:SF0">
    <property type="entry name" value="TRNA (ADENINE(37)-N6)-METHYLTRANSFERASE"/>
    <property type="match status" value="1"/>
</dbReference>
<dbReference type="GO" id="GO:0089715">
    <property type="term" value="F:tRNA (L-threonylcarbamoyladenosine(37)-C2) methyltransferase activity"/>
    <property type="evidence" value="ECO:0007669"/>
    <property type="project" value="TreeGrafter"/>
</dbReference>
<dbReference type="InterPro" id="IPR036413">
    <property type="entry name" value="YaeB-like_sf"/>
</dbReference>
<dbReference type="EMBL" id="CP038437">
    <property type="protein sequence ID" value="QEM82903.1"/>
    <property type="molecule type" value="Genomic_DNA"/>
</dbReference>
<dbReference type="Pfam" id="PF01980">
    <property type="entry name" value="TrmO_N"/>
    <property type="match status" value="1"/>
</dbReference>
<accession>A0A5C1NJU7</accession>
<dbReference type="PANTHER" id="PTHR12818">
    <property type="entry name" value="TRNA (ADENINE(37)-N6)-METHYLTRANSFERASE"/>
    <property type="match status" value="1"/>
</dbReference>
<reference evidence="4" key="1">
    <citation type="submission" date="2021-02" db="EMBL/GenBank/DDBJ databases">
        <title>Strain Y2R2, a novel species of the genus Halomonas.</title>
        <authorList>
            <person name="Huang H."/>
        </authorList>
    </citation>
    <scope>NUCLEOTIDE SEQUENCE</scope>
    <source>
        <strain evidence="4">Y2R2</strain>
    </source>
</reference>
<dbReference type="InterPro" id="IPR023368">
    <property type="entry name" value="UPF0066_cons_site"/>
</dbReference>
<evidence type="ECO:0000313" key="4">
    <source>
        <dbReference type="EMBL" id="QEM82903.1"/>
    </source>
</evidence>
<evidence type="ECO:0000313" key="5">
    <source>
        <dbReference type="Proteomes" id="UP000324285"/>
    </source>
</evidence>